<comment type="caution">
    <text evidence="2">The sequence shown here is derived from an EMBL/GenBank/DDBJ whole genome shotgun (WGS) entry which is preliminary data.</text>
</comment>
<evidence type="ECO:0000313" key="2">
    <source>
        <dbReference type="EMBL" id="RKT69973.1"/>
    </source>
</evidence>
<protein>
    <submittedName>
        <fullName evidence="2">Uncharacterized protein</fullName>
    </submittedName>
</protein>
<dbReference type="AlphaFoldDB" id="A0A495XBK9"/>
<proteinExistence type="predicted"/>
<name>A0A495XBK9_9PSEU</name>
<keyword evidence="3" id="KW-1185">Reference proteome</keyword>
<feature type="region of interest" description="Disordered" evidence="1">
    <location>
        <begin position="1"/>
        <end position="77"/>
    </location>
</feature>
<evidence type="ECO:0000256" key="1">
    <source>
        <dbReference type="SAM" id="MobiDB-lite"/>
    </source>
</evidence>
<dbReference type="Proteomes" id="UP000272729">
    <property type="component" value="Unassembled WGS sequence"/>
</dbReference>
<feature type="compositionally biased region" description="Acidic residues" evidence="1">
    <location>
        <begin position="36"/>
        <end position="47"/>
    </location>
</feature>
<reference evidence="2 3" key="1">
    <citation type="submission" date="2018-10" db="EMBL/GenBank/DDBJ databases">
        <title>Sequencing the genomes of 1000 actinobacteria strains.</title>
        <authorList>
            <person name="Klenk H.-P."/>
        </authorList>
    </citation>
    <scope>NUCLEOTIDE SEQUENCE [LARGE SCALE GENOMIC DNA]</scope>
    <source>
        <strain evidence="2 3">DSM 43911</strain>
    </source>
</reference>
<sequence>MTGGTLEGMAEESTRPPGRPWPWRRPSRDPVYAGDFPDDPWWDDPDDGSAGVREPRHPRPLGPTSGAGERPIPDDPVVMKETQCLIERT</sequence>
<gene>
    <name evidence="2" type="ORF">DFJ66_3214</name>
</gene>
<accession>A0A495XBK9</accession>
<organism evidence="2 3">
    <name type="scientific">Saccharothrix variisporea</name>
    <dbReference type="NCBI Taxonomy" id="543527"/>
    <lineage>
        <taxon>Bacteria</taxon>
        <taxon>Bacillati</taxon>
        <taxon>Actinomycetota</taxon>
        <taxon>Actinomycetes</taxon>
        <taxon>Pseudonocardiales</taxon>
        <taxon>Pseudonocardiaceae</taxon>
        <taxon>Saccharothrix</taxon>
    </lineage>
</organism>
<evidence type="ECO:0000313" key="3">
    <source>
        <dbReference type="Proteomes" id="UP000272729"/>
    </source>
</evidence>
<dbReference type="EMBL" id="RBXR01000001">
    <property type="protein sequence ID" value="RKT69973.1"/>
    <property type="molecule type" value="Genomic_DNA"/>
</dbReference>